<feature type="transmembrane region" description="Helical" evidence="1">
    <location>
        <begin position="66"/>
        <end position="86"/>
    </location>
</feature>
<protein>
    <submittedName>
        <fullName evidence="2">Uncharacterized protein</fullName>
    </submittedName>
</protein>
<name>A0AAW1STE4_9CHLO</name>
<evidence type="ECO:0000313" key="2">
    <source>
        <dbReference type="EMBL" id="KAK9854784.1"/>
    </source>
</evidence>
<dbReference type="EMBL" id="JALJOV010001089">
    <property type="protein sequence ID" value="KAK9854784.1"/>
    <property type="molecule type" value="Genomic_DNA"/>
</dbReference>
<keyword evidence="1" id="KW-0812">Transmembrane</keyword>
<reference evidence="2 3" key="1">
    <citation type="journal article" date="2024" name="Nat. Commun.">
        <title>Phylogenomics reveals the evolutionary origins of lichenization in chlorophyte algae.</title>
        <authorList>
            <person name="Puginier C."/>
            <person name="Libourel C."/>
            <person name="Otte J."/>
            <person name="Skaloud P."/>
            <person name="Haon M."/>
            <person name="Grisel S."/>
            <person name="Petersen M."/>
            <person name="Berrin J.G."/>
            <person name="Delaux P.M."/>
            <person name="Dal Grande F."/>
            <person name="Keller J."/>
        </authorList>
    </citation>
    <scope>NUCLEOTIDE SEQUENCE [LARGE SCALE GENOMIC DNA]</scope>
    <source>
        <strain evidence="2 3">SAG 2523</strain>
    </source>
</reference>
<gene>
    <name evidence="2" type="ORF">WJX84_012273</name>
</gene>
<proteinExistence type="predicted"/>
<dbReference type="AlphaFoldDB" id="A0AAW1STE4"/>
<dbReference type="Proteomes" id="UP001485043">
    <property type="component" value="Unassembled WGS sequence"/>
</dbReference>
<organism evidence="2 3">
    <name type="scientific">Apatococcus fuscideae</name>
    <dbReference type="NCBI Taxonomy" id="2026836"/>
    <lineage>
        <taxon>Eukaryota</taxon>
        <taxon>Viridiplantae</taxon>
        <taxon>Chlorophyta</taxon>
        <taxon>core chlorophytes</taxon>
        <taxon>Trebouxiophyceae</taxon>
        <taxon>Chlorellales</taxon>
        <taxon>Chlorellaceae</taxon>
        <taxon>Apatococcus</taxon>
    </lineage>
</organism>
<keyword evidence="3" id="KW-1185">Reference proteome</keyword>
<accession>A0AAW1STE4</accession>
<evidence type="ECO:0000313" key="3">
    <source>
        <dbReference type="Proteomes" id="UP001485043"/>
    </source>
</evidence>
<sequence length="105" mass="11494">MIVLRLCAGFIVWFTILAANFLLLAVALYCYSKGGLITASGAVGKVLADLPIQEDPSADDRHYWKLAAYIVTGFFVIIFLLTAVLIRRIRIAIACIKASSSLLFL</sequence>
<keyword evidence="1" id="KW-0472">Membrane</keyword>
<keyword evidence="1" id="KW-1133">Transmembrane helix</keyword>
<comment type="caution">
    <text evidence="2">The sequence shown here is derived from an EMBL/GenBank/DDBJ whole genome shotgun (WGS) entry which is preliminary data.</text>
</comment>
<evidence type="ECO:0000256" key="1">
    <source>
        <dbReference type="SAM" id="Phobius"/>
    </source>
</evidence>
<feature type="transmembrane region" description="Helical" evidence="1">
    <location>
        <begin position="7"/>
        <end position="29"/>
    </location>
</feature>